<accession>A0A5E4QSL8</accession>
<evidence type="ECO:0000313" key="1">
    <source>
        <dbReference type="EMBL" id="VVD00159.1"/>
    </source>
</evidence>
<dbReference type="EMBL" id="FZQP02004479">
    <property type="protein sequence ID" value="VVD00159.1"/>
    <property type="molecule type" value="Genomic_DNA"/>
</dbReference>
<keyword evidence="2" id="KW-1185">Reference proteome</keyword>
<name>A0A5E4QSL8_9NEOP</name>
<dbReference type="Proteomes" id="UP000324832">
    <property type="component" value="Unassembled WGS sequence"/>
</dbReference>
<reference evidence="1 2" key="1">
    <citation type="submission" date="2017-07" db="EMBL/GenBank/DDBJ databases">
        <authorList>
            <person name="Talla V."/>
            <person name="Backstrom N."/>
        </authorList>
    </citation>
    <scope>NUCLEOTIDE SEQUENCE [LARGE SCALE GENOMIC DNA]</scope>
</reference>
<protein>
    <submittedName>
        <fullName evidence="1">Uncharacterized protein</fullName>
    </submittedName>
</protein>
<proteinExistence type="predicted"/>
<sequence>MTSTELGTSCISEQNSQENQISQYVENLQWENLSLKMQIPCSQVNLNKTRNYYLERLESNARLDLADFHRYPMRLKIIEKQYLGMMDCHEKFVFLLGKQAPTDKAIDDRLQKMIESFWPEDN</sequence>
<organism evidence="1 2">
    <name type="scientific">Leptidea sinapis</name>
    <dbReference type="NCBI Taxonomy" id="189913"/>
    <lineage>
        <taxon>Eukaryota</taxon>
        <taxon>Metazoa</taxon>
        <taxon>Ecdysozoa</taxon>
        <taxon>Arthropoda</taxon>
        <taxon>Hexapoda</taxon>
        <taxon>Insecta</taxon>
        <taxon>Pterygota</taxon>
        <taxon>Neoptera</taxon>
        <taxon>Endopterygota</taxon>
        <taxon>Lepidoptera</taxon>
        <taxon>Glossata</taxon>
        <taxon>Ditrysia</taxon>
        <taxon>Papilionoidea</taxon>
        <taxon>Pieridae</taxon>
        <taxon>Dismorphiinae</taxon>
        <taxon>Leptidea</taxon>
    </lineage>
</organism>
<dbReference type="AlphaFoldDB" id="A0A5E4QSL8"/>
<evidence type="ECO:0000313" key="2">
    <source>
        <dbReference type="Proteomes" id="UP000324832"/>
    </source>
</evidence>
<gene>
    <name evidence="1" type="ORF">LSINAPIS_LOCUS10854</name>
</gene>